<gene>
    <name evidence="2" type="ORF">J1C47_12440</name>
</gene>
<feature type="compositionally biased region" description="Basic and acidic residues" evidence="1">
    <location>
        <begin position="177"/>
        <end position="187"/>
    </location>
</feature>
<reference evidence="2 3" key="1">
    <citation type="submission" date="2021-03" db="EMBL/GenBank/DDBJ databases">
        <title>Whole genome sequence of Jiella sp. MQZ13P-4.</title>
        <authorList>
            <person name="Tuo L."/>
        </authorList>
    </citation>
    <scope>NUCLEOTIDE SEQUENCE [LARGE SCALE GENOMIC DNA]</scope>
    <source>
        <strain evidence="2 3">MQZ13P-4</strain>
    </source>
</reference>
<comment type="caution">
    <text evidence="2">The sequence shown here is derived from an EMBL/GenBank/DDBJ whole genome shotgun (WGS) entry which is preliminary data.</text>
</comment>
<dbReference type="Gene3D" id="3.30.1150.10">
    <property type="match status" value="1"/>
</dbReference>
<evidence type="ECO:0000256" key="1">
    <source>
        <dbReference type="SAM" id="MobiDB-lite"/>
    </source>
</evidence>
<accession>A0ABS3J5M9</accession>
<evidence type="ECO:0000313" key="2">
    <source>
        <dbReference type="EMBL" id="MBO0904450.1"/>
    </source>
</evidence>
<feature type="compositionally biased region" description="Low complexity" evidence="1">
    <location>
        <begin position="155"/>
        <end position="176"/>
    </location>
</feature>
<proteinExistence type="predicted"/>
<feature type="compositionally biased region" description="Polar residues" evidence="1">
    <location>
        <begin position="76"/>
        <end position="87"/>
    </location>
</feature>
<feature type="region of interest" description="Disordered" evidence="1">
    <location>
        <begin position="48"/>
        <end position="274"/>
    </location>
</feature>
<name>A0ABS3J5M9_9HYPH</name>
<keyword evidence="3" id="KW-1185">Reference proteome</keyword>
<sequence>MRAGVVVSAVLHAVVLTWGLWSLGAPDPLEVASVDSLPVDLVPVEEYSQSLIGKKDAPVTETPAPDPTEKPVVDDSAQNAGDNSTDLETPPTPTERERAVEQTAAPKASEPPPPSSKPAEETPPVPEAVPTPRPEPTPQPQETKTAEEPAPAEPAPQEADPIEEAIATAETQPQQQPEKKPEQKPAEPEVAALPERGPVPQLRPSRPQPTETKKPEKPAEKPSKPAQDDSQFDADKIAALLNKEKSAGGGARRSQQQASLGGDRKTGGKLSQSELDALRGQVSQCWSPPAGVSEAGALRVTIRMRLDPSGGLEGRPELVEGGGGSTVERAAADAALRAVIRCAPYKLPAEKYDTWSEVLLNFDPSQML</sequence>
<feature type="compositionally biased region" description="Pro residues" evidence="1">
    <location>
        <begin position="109"/>
        <end position="139"/>
    </location>
</feature>
<feature type="compositionally biased region" description="Basic and acidic residues" evidence="1">
    <location>
        <begin position="211"/>
        <end position="227"/>
    </location>
</feature>
<evidence type="ECO:0008006" key="4">
    <source>
        <dbReference type="Google" id="ProtNLM"/>
    </source>
</evidence>
<protein>
    <recommendedName>
        <fullName evidence="4">Cell envelope integrity protein TolA</fullName>
    </recommendedName>
</protein>
<evidence type="ECO:0000313" key="3">
    <source>
        <dbReference type="Proteomes" id="UP000664288"/>
    </source>
</evidence>
<organism evidence="2 3">
    <name type="scientific">Jiella sonneratiae</name>
    <dbReference type="NCBI Taxonomy" id="2816856"/>
    <lineage>
        <taxon>Bacteria</taxon>
        <taxon>Pseudomonadati</taxon>
        <taxon>Pseudomonadota</taxon>
        <taxon>Alphaproteobacteria</taxon>
        <taxon>Hyphomicrobiales</taxon>
        <taxon>Aurantimonadaceae</taxon>
        <taxon>Jiella</taxon>
    </lineage>
</organism>
<dbReference type="Proteomes" id="UP000664288">
    <property type="component" value="Unassembled WGS sequence"/>
</dbReference>
<dbReference type="EMBL" id="JAFMPY010000012">
    <property type="protein sequence ID" value="MBO0904450.1"/>
    <property type="molecule type" value="Genomic_DNA"/>
</dbReference>